<accession>A0A2C5Z6Q4</accession>
<reference evidence="2 3" key="1">
    <citation type="submission" date="2017-06" db="EMBL/GenBank/DDBJ databases">
        <title>Ant-infecting Ophiocordyceps genomes reveal a high diversity of potential behavioral manipulation genes and a possible major role for enterotoxins.</title>
        <authorList>
            <person name="De Bekker C."/>
            <person name="Evans H.C."/>
            <person name="Brachmann A."/>
            <person name="Hughes D.P."/>
        </authorList>
    </citation>
    <scope>NUCLEOTIDE SEQUENCE [LARGE SCALE GENOMIC DNA]</scope>
    <source>
        <strain evidence="2 3">Map16</strain>
    </source>
</reference>
<dbReference type="EMBL" id="NJES01000203">
    <property type="protein sequence ID" value="PHH75676.1"/>
    <property type="molecule type" value="Genomic_DNA"/>
</dbReference>
<name>A0A2C5Z6Q4_9HYPO</name>
<organism evidence="2 3">
    <name type="scientific">Ophiocordyceps camponoti-rufipedis</name>
    <dbReference type="NCBI Taxonomy" id="2004952"/>
    <lineage>
        <taxon>Eukaryota</taxon>
        <taxon>Fungi</taxon>
        <taxon>Dikarya</taxon>
        <taxon>Ascomycota</taxon>
        <taxon>Pezizomycotina</taxon>
        <taxon>Sordariomycetes</taxon>
        <taxon>Hypocreomycetidae</taxon>
        <taxon>Hypocreales</taxon>
        <taxon>Ophiocordycipitaceae</taxon>
        <taxon>Ophiocordyceps</taxon>
    </lineage>
</organism>
<evidence type="ECO:0000313" key="3">
    <source>
        <dbReference type="Proteomes" id="UP000226431"/>
    </source>
</evidence>
<evidence type="ECO:0000256" key="1">
    <source>
        <dbReference type="SAM" id="SignalP"/>
    </source>
</evidence>
<keyword evidence="3" id="KW-1185">Reference proteome</keyword>
<evidence type="ECO:0000313" key="2">
    <source>
        <dbReference type="EMBL" id="PHH75676.1"/>
    </source>
</evidence>
<dbReference type="OrthoDB" id="4928442at2759"/>
<comment type="caution">
    <text evidence="2">The sequence shown here is derived from an EMBL/GenBank/DDBJ whole genome shotgun (WGS) entry which is preliminary data.</text>
</comment>
<dbReference type="Proteomes" id="UP000226431">
    <property type="component" value="Unassembled WGS sequence"/>
</dbReference>
<dbReference type="AlphaFoldDB" id="A0A2C5Z6Q4"/>
<feature type="chain" id="PRO_5013401547" evidence="1">
    <location>
        <begin position="21"/>
        <end position="161"/>
    </location>
</feature>
<gene>
    <name evidence="2" type="ORF">CDD80_2195</name>
</gene>
<protein>
    <submittedName>
        <fullName evidence="2">Uncharacterized protein</fullName>
    </submittedName>
</protein>
<proteinExistence type="predicted"/>
<sequence length="161" mass="18466">MRLVPFVLTFLGVLFTGAWARIIIPMRCCSQGFAGHFITWSVLLDITDTHVNWKSRQKWVTGVESLKGYVCRLNGDMVFDIKDGSGTSPRYDLRLRCRQLRNESWSDYIWPITVSLGGGKPPRAVNDKGQNVNFDIYFAEVVERWCAVTDLERVTKMKTVE</sequence>
<keyword evidence="1" id="KW-0732">Signal</keyword>
<feature type="signal peptide" evidence="1">
    <location>
        <begin position="1"/>
        <end position="20"/>
    </location>
</feature>